<organism evidence="1 2">
    <name type="scientific">Flemingia macrophylla</name>
    <dbReference type="NCBI Taxonomy" id="520843"/>
    <lineage>
        <taxon>Eukaryota</taxon>
        <taxon>Viridiplantae</taxon>
        <taxon>Streptophyta</taxon>
        <taxon>Embryophyta</taxon>
        <taxon>Tracheophyta</taxon>
        <taxon>Spermatophyta</taxon>
        <taxon>Magnoliopsida</taxon>
        <taxon>eudicotyledons</taxon>
        <taxon>Gunneridae</taxon>
        <taxon>Pentapetalae</taxon>
        <taxon>rosids</taxon>
        <taxon>fabids</taxon>
        <taxon>Fabales</taxon>
        <taxon>Fabaceae</taxon>
        <taxon>Papilionoideae</taxon>
        <taxon>50 kb inversion clade</taxon>
        <taxon>NPAAA clade</taxon>
        <taxon>indigoferoid/millettioid clade</taxon>
        <taxon>Phaseoleae</taxon>
        <taxon>Flemingia</taxon>
    </lineage>
</organism>
<dbReference type="EMBL" id="JBGMDY010000004">
    <property type="protein sequence ID" value="KAL2339287.1"/>
    <property type="molecule type" value="Genomic_DNA"/>
</dbReference>
<gene>
    <name evidence="1" type="ORF">Fmac_013733</name>
</gene>
<dbReference type="Proteomes" id="UP001603857">
    <property type="component" value="Unassembled WGS sequence"/>
</dbReference>
<name>A0ABD1MUU4_9FABA</name>
<reference evidence="1 2" key="1">
    <citation type="submission" date="2024-08" db="EMBL/GenBank/DDBJ databases">
        <title>Insights into the chromosomal genome structure of Flemingia macrophylla.</title>
        <authorList>
            <person name="Ding Y."/>
            <person name="Zhao Y."/>
            <person name="Bi W."/>
            <person name="Wu M."/>
            <person name="Zhao G."/>
            <person name="Gong Y."/>
            <person name="Li W."/>
            <person name="Zhang P."/>
        </authorList>
    </citation>
    <scope>NUCLEOTIDE SEQUENCE [LARGE SCALE GENOMIC DNA]</scope>
    <source>
        <strain evidence="1">DYQJB</strain>
        <tissue evidence="1">Leaf</tissue>
    </source>
</reference>
<keyword evidence="2" id="KW-1185">Reference proteome</keyword>
<accession>A0ABD1MUU4</accession>
<dbReference type="AlphaFoldDB" id="A0ABD1MUU4"/>
<comment type="caution">
    <text evidence="1">The sequence shown here is derived from an EMBL/GenBank/DDBJ whole genome shotgun (WGS) entry which is preliminary data.</text>
</comment>
<evidence type="ECO:0000313" key="1">
    <source>
        <dbReference type="EMBL" id="KAL2339287.1"/>
    </source>
</evidence>
<sequence length="54" mass="5884">MVPAKDGSLLPFHLSVLVEISFEGLSIVFKAERGHGPQKIITVDCLSFLFLALV</sequence>
<protein>
    <submittedName>
        <fullName evidence="1">Uncharacterized protein</fullName>
    </submittedName>
</protein>
<evidence type="ECO:0000313" key="2">
    <source>
        <dbReference type="Proteomes" id="UP001603857"/>
    </source>
</evidence>
<proteinExistence type="predicted"/>